<keyword evidence="4" id="KW-0067">ATP-binding</keyword>
<keyword evidence="2" id="KW-0812">Transmembrane</keyword>
<organism evidence="9 10">
    <name type="scientific">Polypterus senegalus</name>
    <name type="common">Senegal bichir</name>
    <dbReference type="NCBI Taxonomy" id="55291"/>
    <lineage>
        <taxon>Eukaryota</taxon>
        <taxon>Metazoa</taxon>
        <taxon>Chordata</taxon>
        <taxon>Craniata</taxon>
        <taxon>Vertebrata</taxon>
        <taxon>Euteleostomi</taxon>
        <taxon>Actinopterygii</taxon>
        <taxon>Polypteriformes</taxon>
        <taxon>Polypteridae</taxon>
        <taxon>Polypterus</taxon>
    </lineage>
</organism>
<gene>
    <name evidence="9" type="primary">Ephb1_1</name>
    <name evidence="9" type="ORF">GTO96_0001034</name>
</gene>
<dbReference type="PROSITE" id="PS50853">
    <property type="entry name" value="FN3"/>
    <property type="match status" value="1"/>
</dbReference>
<keyword evidence="7" id="KW-0675">Receptor</keyword>
<dbReference type="Gene3D" id="2.60.40.10">
    <property type="entry name" value="Immunoglobulins"/>
    <property type="match status" value="2"/>
</dbReference>
<keyword evidence="10" id="KW-1185">Reference proteome</keyword>
<evidence type="ECO:0000256" key="4">
    <source>
        <dbReference type="ARBA" id="ARBA00022840"/>
    </source>
</evidence>
<evidence type="ECO:0000256" key="5">
    <source>
        <dbReference type="ARBA" id="ARBA00022989"/>
    </source>
</evidence>
<feature type="non-terminal residue" evidence="9">
    <location>
        <position position="1"/>
    </location>
</feature>
<keyword evidence="3" id="KW-0547">Nucleotide-binding</keyword>
<dbReference type="SMART" id="SM00060">
    <property type="entry name" value="FN3"/>
    <property type="match status" value="1"/>
</dbReference>
<dbReference type="GO" id="GO:0005005">
    <property type="term" value="F:transmembrane-ephrin receptor activity"/>
    <property type="evidence" value="ECO:0007669"/>
    <property type="project" value="TreeGrafter"/>
</dbReference>
<evidence type="ECO:0000256" key="2">
    <source>
        <dbReference type="ARBA" id="ARBA00022692"/>
    </source>
</evidence>
<protein>
    <submittedName>
        <fullName evidence="9">EPHB1 protein</fullName>
    </submittedName>
</protein>
<keyword evidence="5" id="KW-1133">Transmembrane helix</keyword>
<dbReference type="CDD" id="cd00063">
    <property type="entry name" value="FN3"/>
    <property type="match status" value="1"/>
</dbReference>
<comment type="subcellular location">
    <subcellularLocation>
        <location evidence="1">Membrane</location>
        <topology evidence="1">Single-pass membrane protein</topology>
    </subcellularLocation>
</comment>
<dbReference type="PANTHER" id="PTHR46877">
    <property type="entry name" value="EPH RECEPTOR A5"/>
    <property type="match status" value="1"/>
</dbReference>
<dbReference type="AlphaFoldDB" id="A0A8X7X5X5"/>
<feature type="non-terminal residue" evidence="9">
    <location>
        <position position="244"/>
    </location>
</feature>
<evidence type="ECO:0000313" key="9">
    <source>
        <dbReference type="EMBL" id="KAG2462695.1"/>
    </source>
</evidence>
<sequence>MAVTSFVQNTSPSLKIFLHMPVLSLHSVTRVSILHRVTDTGVPSGPRNVISIVNETSVILEWHPPRESGGRDDIMYNIICKKCSADRKSCSRCDDNVEFVPRQLGLTETRVFISSLWAHTFYTFEIQAVNGVSSKSPYPPQHVSVNITTNQAAPSMVPIMHQVSATMKSMTLSWPQPEQPNGIILDYELRFYEKGHPNLIDVMKYPLRLVICFGIAPHSTILEKVISAYLSGSIETTTTVILLQ</sequence>
<dbReference type="EMBL" id="JAATIS010004040">
    <property type="protein sequence ID" value="KAG2462695.1"/>
    <property type="molecule type" value="Genomic_DNA"/>
</dbReference>
<dbReference type="InterPro" id="IPR036116">
    <property type="entry name" value="FN3_sf"/>
</dbReference>
<dbReference type="FunFam" id="2.60.40.10:FF:000041">
    <property type="entry name" value="ephrin type-A receptor 3"/>
    <property type="match status" value="1"/>
</dbReference>
<comment type="caution">
    <text evidence="9">The sequence shown here is derived from an EMBL/GenBank/DDBJ whole genome shotgun (WGS) entry which is preliminary data.</text>
</comment>
<evidence type="ECO:0000256" key="3">
    <source>
        <dbReference type="ARBA" id="ARBA00022741"/>
    </source>
</evidence>
<evidence type="ECO:0000313" key="10">
    <source>
        <dbReference type="Proteomes" id="UP000886611"/>
    </source>
</evidence>
<keyword evidence="6" id="KW-0472">Membrane</keyword>
<dbReference type="InterPro" id="IPR003961">
    <property type="entry name" value="FN3_dom"/>
</dbReference>
<evidence type="ECO:0000256" key="6">
    <source>
        <dbReference type="ARBA" id="ARBA00023136"/>
    </source>
</evidence>
<dbReference type="Pfam" id="PF00041">
    <property type="entry name" value="fn3"/>
    <property type="match status" value="1"/>
</dbReference>
<proteinExistence type="predicted"/>
<reference evidence="9 10" key="1">
    <citation type="journal article" date="2021" name="Cell">
        <title>Tracing the genetic footprints of vertebrate landing in non-teleost ray-finned fishes.</title>
        <authorList>
            <person name="Bi X."/>
            <person name="Wang K."/>
            <person name="Yang L."/>
            <person name="Pan H."/>
            <person name="Jiang H."/>
            <person name="Wei Q."/>
            <person name="Fang M."/>
            <person name="Yu H."/>
            <person name="Zhu C."/>
            <person name="Cai Y."/>
            <person name="He Y."/>
            <person name="Gan X."/>
            <person name="Zeng H."/>
            <person name="Yu D."/>
            <person name="Zhu Y."/>
            <person name="Jiang H."/>
            <person name="Qiu Q."/>
            <person name="Yang H."/>
            <person name="Zhang Y.E."/>
            <person name="Wang W."/>
            <person name="Zhu M."/>
            <person name="He S."/>
            <person name="Zhang G."/>
        </authorList>
    </citation>
    <scope>NUCLEOTIDE SEQUENCE [LARGE SCALE GENOMIC DNA]</scope>
    <source>
        <strain evidence="9">Bchr_013</strain>
    </source>
</reference>
<feature type="domain" description="Fibronectin type-III" evidence="8">
    <location>
        <begin position="42"/>
        <end position="152"/>
    </location>
</feature>
<name>A0A8X7X5X5_POLSE</name>
<dbReference type="GO" id="GO:0005886">
    <property type="term" value="C:plasma membrane"/>
    <property type="evidence" value="ECO:0007669"/>
    <property type="project" value="TreeGrafter"/>
</dbReference>
<dbReference type="InterPro" id="IPR013783">
    <property type="entry name" value="Ig-like_fold"/>
</dbReference>
<dbReference type="Proteomes" id="UP000886611">
    <property type="component" value="Unassembled WGS sequence"/>
</dbReference>
<evidence type="ECO:0000256" key="1">
    <source>
        <dbReference type="ARBA" id="ARBA00004167"/>
    </source>
</evidence>
<dbReference type="PANTHER" id="PTHR46877:SF17">
    <property type="entry name" value="EPHRIN TYPE-B RECEPTOR 1"/>
    <property type="match status" value="1"/>
</dbReference>
<evidence type="ECO:0000256" key="7">
    <source>
        <dbReference type="ARBA" id="ARBA00023170"/>
    </source>
</evidence>
<dbReference type="SUPFAM" id="SSF49265">
    <property type="entry name" value="Fibronectin type III"/>
    <property type="match status" value="1"/>
</dbReference>
<evidence type="ECO:0000259" key="8">
    <source>
        <dbReference type="PROSITE" id="PS50853"/>
    </source>
</evidence>
<dbReference type="GO" id="GO:0005524">
    <property type="term" value="F:ATP binding"/>
    <property type="evidence" value="ECO:0007669"/>
    <property type="project" value="UniProtKB-KW"/>
</dbReference>
<dbReference type="GO" id="GO:0030425">
    <property type="term" value="C:dendrite"/>
    <property type="evidence" value="ECO:0007669"/>
    <property type="project" value="TreeGrafter"/>
</dbReference>
<accession>A0A8X7X5X5</accession>
<dbReference type="InterPro" id="IPR050449">
    <property type="entry name" value="Ephrin_rcpt_TKs"/>
</dbReference>
<dbReference type="GO" id="GO:0007411">
    <property type="term" value="P:axon guidance"/>
    <property type="evidence" value="ECO:0007669"/>
    <property type="project" value="TreeGrafter"/>
</dbReference>